<protein>
    <submittedName>
        <fullName evidence="2">Uncharacterized protein</fullName>
    </submittedName>
</protein>
<gene>
    <name evidence="2" type="ORF">LAESUDRAFT_724767</name>
</gene>
<dbReference type="AlphaFoldDB" id="A0A165EU79"/>
<feature type="region of interest" description="Disordered" evidence="1">
    <location>
        <begin position="14"/>
        <end position="84"/>
    </location>
</feature>
<keyword evidence="3" id="KW-1185">Reference proteome</keyword>
<evidence type="ECO:0000313" key="3">
    <source>
        <dbReference type="Proteomes" id="UP000076871"/>
    </source>
</evidence>
<organism evidence="2 3">
    <name type="scientific">Laetiporus sulphureus 93-53</name>
    <dbReference type="NCBI Taxonomy" id="1314785"/>
    <lineage>
        <taxon>Eukaryota</taxon>
        <taxon>Fungi</taxon>
        <taxon>Dikarya</taxon>
        <taxon>Basidiomycota</taxon>
        <taxon>Agaricomycotina</taxon>
        <taxon>Agaricomycetes</taxon>
        <taxon>Polyporales</taxon>
        <taxon>Laetiporus</taxon>
    </lineage>
</organism>
<reference evidence="2 3" key="1">
    <citation type="journal article" date="2016" name="Mol. Biol. Evol.">
        <title>Comparative Genomics of Early-Diverging Mushroom-Forming Fungi Provides Insights into the Origins of Lignocellulose Decay Capabilities.</title>
        <authorList>
            <person name="Nagy L.G."/>
            <person name="Riley R."/>
            <person name="Tritt A."/>
            <person name="Adam C."/>
            <person name="Daum C."/>
            <person name="Floudas D."/>
            <person name="Sun H."/>
            <person name="Yadav J.S."/>
            <person name="Pangilinan J."/>
            <person name="Larsson K.H."/>
            <person name="Matsuura K."/>
            <person name="Barry K."/>
            <person name="Labutti K."/>
            <person name="Kuo R."/>
            <person name="Ohm R.A."/>
            <person name="Bhattacharya S.S."/>
            <person name="Shirouzu T."/>
            <person name="Yoshinaga Y."/>
            <person name="Martin F.M."/>
            <person name="Grigoriev I.V."/>
            <person name="Hibbett D.S."/>
        </authorList>
    </citation>
    <scope>NUCLEOTIDE SEQUENCE [LARGE SCALE GENOMIC DNA]</scope>
    <source>
        <strain evidence="2 3">93-53</strain>
    </source>
</reference>
<dbReference type="Proteomes" id="UP000076871">
    <property type="component" value="Unassembled WGS sequence"/>
</dbReference>
<name>A0A165EU79_9APHY</name>
<dbReference type="RefSeq" id="XP_040765511.1">
    <property type="nucleotide sequence ID" value="XM_040908691.1"/>
</dbReference>
<dbReference type="EMBL" id="KV427618">
    <property type="protein sequence ID" value="KZT07771.1"/>
    <property type="molecule type" value="Genomic_DNA"/>
</dbReference>
<sequence>MVSPLPVRQKITTKPVCDSGAGQANANKFFKDTSPMGGAHSAQDHRTSKSSGRTSVSRDLDLQKPTRASQVISGSQHSFASPSQIQSRVHSCKVASSSDCTRSTSTVWDAGLDATSRLSRRALAAYIFSLPLDESDVSDIEKPSDILCPCLLLCSGLVGLQNA</sequence>
<evidence type="ECO:0000256" key="1">
    <source>
        <dbReference type="SAM" id="MobiDB-lite"/>
    </source>
</evidence>
<dbReference type="InParanoid" id="A0A165EU79"/>
<dbReference type="GeneID" id="63825720"/>
<proteinExistence type="predicted"/>
<evidence type="ECO:0000313" key="2">
    <source>
        <dbReference type="EMBL" id="KZT07771.1"/>
    </source>
</evidence>
<accession>A0A165EU79</accession>
<feature type="compositionally biased region" description="Polar residues" evidence="1">
    <location>
        <begin position="66"/>
        <end position="84"/>
    </location>
</feature>